<sequence length="158" mass="17745">MAFWALLVLINGLGLWLRFASHDVGPLDMRADFSPEYVQASLETYGESRSIDIYRFFFIPADFLFILSYARVSSCETIATQRRVSHLAPVGVGIADALENLTVLWMLNNGTSGWSFEALTVFMLVKDAGLVTYLGWLSVSWNPDHHCQIIREESAIPP</sequence>
<dbReference type="Proteomes" id="UP000094426">
    <property type="component" value="Unassembled WGS sequence"/>
</dbReference>
<dbReference type="EMBL" id="LNZG01000017">
    <property type="protein sequence ID" value="ODA90213.1"/>
    <property type="molecule type" value="Genomic_DNA"/>
</dbReference>
<evidence type="ECO:0000313" key="1">
    <source>
        <dbReference type="EMBL" id="ODA90213.1"/>
    </source>
</evidence>
<accession>A0A1E2SKC5</accession>
<organism evidence="1 2">
    <name type="scientific">Leifsonia xyli subsp. xyli</name>
    <dbReference type="NCBI Taxonomy" id="59736"/>
    <lineage>
        <taxon>Bacteria</taxon>
        <taxon>Bacillati</taxon>
        <taxon>Actinomycetota</taxon>
        <taxon>Actinomycetes</taxon>
        <taxon>Micrococcales</taxon>
        <taxon>Microbacteriaceae</taxon>
        <taxon>Leifsonia</taxon>
    </lineage>
</organism>
<evidence type="ECO:0000313" key="2">
    <source>
        <dbReference type="Proteomes" id="UP000094426"/>
    </source>
</evidence>
<reference evidence="1 2" key="1">
    <citation type="submission" date="2015-11" db="EMBL/GenBank/DDBJ databases">
        <authorList>
            <person name="Zhang Y."/>
            <person name="Guo Z."/>
        </authorList>
    </citation>
    <scope>NUCLEOTIDE SEQUENCE [LARGE SCALE GENOMIC DNA]</scope>
    <source>
        <strain evidence="2">gdw1</strain>
    </source>
</reference>
<gene>
    <name evidence="1" type="ORF">ATY41_11020</name>
</gene>
<name>A0A1E2SKC5_LEIXY</name>
<proteinExistence type="predicted"/>
<comment type="caution">
    <text evidence="1">The sequence shown here is derived from an EMBL/GenBank/DDBJ whole genome shotgun (WGS) entry which is preliminary data.</text>
</comment>
<protein>
    <submittedName>
        <fullName evidence="1">Uncharacterized protein</fullName>
    </submittedName>
</protein>
<dbReference type="RefSeq" id="WP_041767396.1">
    <property type="nucleotide sequence ID" value="NZ_LNZG01000017.1"/>
</dbReference>
<dbReference type="AlphaFoldDB" id="A0A1E2SKC5"/>